<dbReference type="EMBL" id="AWWV01010846">
    <property type="protein sequence ID" value="OMO76791.1"/>
    <property type="molecule type" value="Genomic_DNA"/>
</dbReference>
<comment type="caution">
    <text evidence="2">The sequence shown here is derived from an EMBL/GenBank/DDBJ whole genome shotgun (WGS) entry which is preliminary data.</text>
</comment>
<organism evidence="2 3">
    <name type="scientific">Corchorus capsularis</name>
    <name type="common">Jute</name>
    <dbReference type="NCBI Taxonomy" id="210143"/>
    <lineage>
        <taxon>Eukaryota</taxon>
        <taxon>Viridiplantae</taxon>
        <taxon>Streptophyta</taxon>
        <taxon>Embryophyta</taxon>
        <taxon>Tracheophyta</taxon>
        <taxon>Spermatophyta</taxon>
        <taxon>Magnoliopsida</taxon>
        <taxon>eudicotyledons</taxon>
        <taxon>Gunneridae</taxon>
        <taxon>Pentapetalae</taxon>
        <taxon>rosids</taxon>
        <taxon>malvids</taxon>
        <taxon>Malvales</taxon>
        <taxon>Malvaceae</taxon>
        <taxon>Grewioideae</taxon>
        <taxon>Apeibeae</taxon>
        <taxon>Corchorus</taxon>
    </lineage>
</organism>
<sequence>MSKEKKNLANLLKNGVGRRLRTGARTGRESSVEERSRIVRT</sequence>
<feature type="region of interest" description="Disordered" evidence="1">
    <location>
        <begin position="1"/>
        <end position="41"/>
    </location>
</feature>
<evidence type="ECO:0000313" key="3">
    <source>
        <dbReference type="Proteomes" id="UP000188268"/>
    </source>
</evidence>
<keyword evidence="3" id="KW-1185">Reference proteome</keyword>
<evidence type="ECO:0000256" key="1">
    <source>
        <dbReference type="SAM" id="MobiDB-lite"/>
    </source>
</evidence>
<dbReference type="Gramene" id="OMO76791">
    <property type="protein sequence ID" value="OMO76791"/>
    <property type="gene ID" value="CCACVL1_15419"/>
</dbReference>
<feature type="compositionally biased region" description="Basic and acidic residues" evidence="1">
    <location>
        <begin position="26"/>
        <end position="41"/>
    </location>
</feature>
<dbReference type="AlphaFoldDB" id="A0A1R3I2R0"/>
<dbReference type="Proteomes" id="UP000188268">
    <property type="component" value="Unassembled WGS sequence"/>
</dbReference>
<protein>
    <submittedName>
        <fullName evidence="2">Uncharacterized protein</fullName>
    </submittedName>
</protein>
<name>A0A1R3I2R0_COCAP</name>
<accession>A0A1R3I2R0</accession>
<proteinExistence type="predicted"/>
<evidence type="ECO:0000313" key="2">
    <source>
        <dbReference type="EMBL" id="OMO76791.1"/>
    </source>
</evidence>
<gene>
    <name evidence="2" type="ORF">CCACVL1_15419</name>
</gene>
<reference evidence="2 3" key="1">
    <citation type="submission" date="2013-09" db="EMBL/GenBank/DDBJ databases">
        <title>Corchorus capsularis genome sequencing.</title>
        <authorList>
            <person name="Alam M."/>
            <person name="Haque M.S."/>
            <person name="Islam M.S."/>
            <person name="Emdad E.M."/>
            <person name="Islam M.M."/>
            <person name="Ahmed B."/>
            <person name="Halim A."/>
            <person name="Hossen Q.M.M."/>
            <person name="Hossain M.Z."/>
            <person name="Ahmed R."/>
            <person name="Khan M.M."/>
            <person name="Islam R."/>
            <person name="Rashid M.M."/>
            <person name="Khan S.A."/>
            <person name="Rahman M.S."/>
            <person name="Alam M."/>
        </authorList>
    </citation>
    <scope>NUCLEOTIDE SEQUENCE [LARGE SCALE GENOMIC DNA]</scope>
    <source>
        <strain evidence="3">cv. CVL-1</strain>
        <tissue evidence="2">Whole seedling</tissue>
    </source>
</reference>